<dbReference type="GO" id="GO:1990074">
    <property type="term" value="P:polyuridylation-dependent mRNA catabolic process"/>
    <property type="evidence" value="ECO:0007669"/>
    <property type="project" value="UniProtKB-UniRule"/>
</dbReference>
<keyword evidence="5" id="KW-0540">Nuclease</keyword>
<dbReference type="GO" id="GO:0046872">
    <property type="term" value="F:metal ion binding"/>
    <property type="evidence" value="ECO:0007669"/>
    <property type="project" value="UniProtKB-KW"/>
</dbReference>
<dbReference type="Gene3D" id="2.40.50.700">
    <property type="match status" value="1"/>
</dbReference>
<keyword evidence="9" id="KW-1185">Reference proteome</keyword>
<comment type="similarity">
    <text evidence="5">Belongs to the RNR ribonuclease family. DIS3L2 subfamily.</text>
</comment>
<dbReference type="Proteomes" id="UP001489004">
    <property type="component" value="Unassembled WGS sequence"/>
</dbReference>
<feature type="region of interest" description="Disordered" evidence="6">
    <location>
        <begin position="746"/>
        <end position="812"/>
    </location>
</feature>
<comment type="cofactor">
    <cofactor evidence="5">
        <name>Mg(2+)</name>
        <dbReference type="ChEBI" id="CHEBI:18420"/>
    </cofactor>
    <cofactor evidence="5">
        <name>Mn(2+)</name>
        <dbReference type="ChEBI" id="CHEBI:29035"/>
    </cofactor>
</comment>
<keyword evidence="5" id="KW-0378">Hydrolase</keyword>
<dbReference type="Gene3D" id="2.40.50.690">
    <property type="match status" value="1"/>
</dbReference>
<keyword evidence="3 5" id="KW-0460">Magnesium</keyword>
<evidence type="ECO:0000256" key="6">
    <source>
        <dbReference type="SAM" id="MobiDB-lite"/>
    </source>
</evidence>
<keyword evidence="5" id="KW-0269">Exonuclease</keyword>
<dbReference type="PANTHER" id="PTHR23355">
    <property type="entry name" value="RIBONUCLEASE"/>
    <property type="match status" value="1"/>
</dbReference>
<sequence>MALSITIGQRTPGSSGRSRSRSKQGNCKPYMSAEELQCGLKLGWLFRVKFRVNATDRSQAFASIPGLKTDAMVRGAKCQNRAIEGDEQRPWEDCKCVADAVAQIAASLEGHPELRPTAEVVSILAPSPRRNAVVGVLREEPAGNLLFLMPCDPRLPKMVVRSATLPAEIKQAIKAEAKAEAGSIAKTLVSGIMTGWDANQMFPSAEVRASLGQAGDIETETKAILAMESVSEADFTEEVLGCLPTTPWSISNEELAKRKDLRGSRIFSIDPPTARDLDDALSVEPLPNGNLRVGVHIADVAHFIGPGSALDLEAQERGTSVYLVQKVIPMLPRLLCEQLCSLNPGVDRLSFSIVWELTPEGQIVDQWAGRSVICSCAKLSYDHAQQMIEGTFTPTDDLNVELYGDHSWEQVIGDVLSLHSVARNLRHQRYENGALRLDNVKLGFTLDEEGNPSSAAPYIQRESNQLVEEFMLLANMSVARLIARAFPDRAILRRHPPPNERKMAELEAVAGQLDLGIDCSSAGALQASLTALRQAALDSTMLDVVQLLATKPMQVALYFCTGELEDEHEWRHYALAVPHYTHFTSPIRRYPDVMVHRLLAAALEQQARGGDRAAPSEPGRGAGRLLASALGSTGQPGAAGASRPDPKLCREHGLLECEAAAKVAQHCNDRKQAAKNVQDASLRLYLCVMLRLRPTFTEGVVLNLNGNRFFDVYLPEFGLDCRIHTDQMNGIEADWNAVTKTLSFVASPSPPATQPAGAEPTSAAATAAAVAPPTGTTTAAADGPAKASEPAASATGPATSAEGATTAADAVSQPSQALDTTAVAAALALPNWVLEGVPNADKMANPKGLQPLALPLQLRPFDRVPLLVSSRQFGNSGRPSEVFARLYIKA</sequence>
<dbReference type="EMBL" id="JALJOR010000001">
    <property type="protein sequence ID" value="KAK9829114.1"/>
    <property type="molecule type" value="Genomic_DNA"/>
</dbReference>
<evidence type="ECO:0000256" key="2">
    <source>
        <dbReference type="ARBA" id="ARBA00022723"/>
    </source>
</evidence>
<evidence type="ECO:0000256" key="4">
    <source>
        <dbReference type="ARBA" id="ARBA00022884"/>
    </source>
</evidence>
<dbReference type="InterPro" id="IPR012340">
    <property type="entry name" value="NA-bd_OB-fold"/>
</dbReference>
<keyword evidence="4 5" id="KW-0694">RNA-binding</keyword>
<dbReference type="GO" id="GO:0003723">
    <property type="term" value="F:RNA binding"/>
    <property type="evidence" value="ECO:0007669"/>
    <property type="project" value="UniProtKB-KW"/>
</dbReference>
<dbReference type="GO" id="GO:0000932">
    <property type="term" value="C:P-body"/>
    <property type="evidence" value="ECO:0007669"/>
    <property type="project" value="UniProtKB-SubCell"/>
</dbReference>
<dbReference type="PANTHER" id="PTHR23355:SF9">
    <property type="entry name" value="DIS3-LIKE EXONUCLEASE 2"/>
    <property type="match status" value="1"/>
</dbReference>
<dbReference type="AlphaFoldDB" id="A0AAW1R626"/>
<dbReference type="InterPro" id="IPR050180">
    <property type="entry name" value="RNR_Ribonuclease"/>
</dbReference>
<feature type="compositionally biased region" description="Low complexity" evidence="6">
    <location>
        <begin position="755"/>
        <end position="808"/>
    </location>
</feature>
<dbReference type="InterPro" id="IPR028591">
    <property type="entry name" value="DIS3L2"/>
</dbReference>
<evidence type="ECO:0000256" key="1">
    <source>
        <dbReference type="ARBA" id="ARBA00022490"/>
    </source>
</evidence>
<comment type="function">
    <text evidence="5">3'-5'-exoribonuclease that specifically recognizes RNAs polyuridylated at their 3' end and mediates their degradation. Component of an exosome-independent RNA degradation pathway that mediates degradation of cytoplasmic mRNAs that have been deadenylated and subsequently uridylated at their 3'.</text>
</comment>
<dbReference type="InterPro" id="IPR041505">
    <property type="entry name" value="Dis3_CSD2"/>
</dbReference>
<evidence type="ECO:0000259" key="7">
    <source>
        <dbReference type="SMART" id="SM00955"/>
    </source>
</evidence>
<gene>
    <name evidence="8" type="ORF">WJX72_003965</name>
</gene>
<dbReference type="InterPro" id="IPR001900">
    <property type="entry name" value="RNase_II/R"/>
</dbReference>
<feature type="binding site" evidence="5">
    <location>
        <position position="270"/>
    </location>
    <ligand>
        <name>Mg(2+)</name>
        <dbReference type="ChEBI" id="CHEBI:18420"/>
    </ligand>
</feature>
<evidence type="ECO:0000256" key="3">
    <source>
        <dbReference type="ARBA" id="ARBA00022842"/>
    </source>
</evidence>
<comment type="subcellular location">
    <subcellularLocation>
        <location evidence="5">Cytoplasm</location>
    </subcellularLocation>
    <subcellularLocation>
        <location evidence="5">Cytoplasm</location>
        <location evidence="5">P-body</location>
    </subcellularLocation>
</comment>
<name>A0AAW1R626_9CHLO</name>
<dbReference type="SUPFAM" id="SSF50249">
    <property type="entry name" value="Nucleic acid-binding proteins"/>
    <property type="match status" value="2"/>
</dbReference>
<feature type="domain" description="RNB" evidence="7">
    <location>
        <begin position="258"/>
        <end position="605"/>
    </location>
</feature>
<dbReference type="GO" id="GO:0000956">
    <property type="term" value="P:nuclear-transcribed mRNA catabolic process"/>
    <property type="evidence" value="ECO:0007669"/>
    <property type="project" value="UniProtKB-UniRule"/>
</dbReference>
<organism evidence="8 9">
    <name type="scientific">[Myrmecia] bisecta</name>
    <dbReference type="NCBI Taxonomy" id="41462"/>
    <lineage>
        <taxon>Eukaryota</taxon>
        <taxon>Viridiplantae</taxon>
        <taxon>Chlorophyta</taxon>
        <taxon>core chlorophytes</taxon>
        <taxon>Trebouxiophyceae</taxon>
        <taxon>Trebouxiales</taxon>
        <taxon>Trebouxiaceae</taxon>
        <taxon>Myrmecia</taxon>
    </lineage>
</organism>
<dbReference type="GO" id="GO:0000175">
    <property type="term" value="F:3'-5'-RNA exonuclease activity"/>
    <property type="evidence" value="ECO:0007669"/>
    <property type="project" value="UniProtKB-UniRule"/>
</dbReference>
<comment type="caution">
    <text evidence="8">The sequence shown here is derived from an EMBL/GenBank/DDBJ whole genome shotgun (WGS) entry which is preliminary data.</text>
</comment>
<dbReference type="InterPro" id="IPR022966">
    <property type="entry name" value="RNase_II/R_CS"/>
</dbReference>
<feature type="binding site" evidence="5">
    <location>
        <position position="279"/>
    </location>
    <ligand>
        <name>Mg(2+)</name>
        <dbReference type="ChEBI" id="CHEBI:18420"/>
    </ligand>
</feature>
<protein>
    <recommendedName>
        <fullName evidence="5">DIS3-like exonuclease 2</fullName>
        <ecNumber evidence="5">3.1.13.-</ecNumber>
    </recommendedName>
</protein>
<dbReference type="HAMAP" id="MF_03045">
    <property type="entry name" value="DIS3L2"/>
    <property type="match status" value="1"/>
</dbReference>
<dbReference type="EC" id="3.1.13.-" evidence="5"/>
<keyword evidence="1 5" id="KW-0963">Cytoplasm</keyword>
<evidence type="ECO:0000313" key="9">
    <source>
        <dbReference type="Proteomes" id="UP001489004"/>
    </source>
</evidence>
<evidence type="ECO:0000313" key="8">
    <source>
        <dbReference type="EMBL" id="KAK9829114.1"/>
    </source>
</evidence>
<evidence type="ECO:0000256" key="5">
    <source>
        <dbReference type="HAMAP-Rule" id="MF_03045"/>
    </source>
</evidence>
<feature type="compositionally biased region" description="Polar residues" evidence="6">
    <location>
        <begin position="1"/>
        <end position="12"/>
    </location>
</feature>
<dbReference type="Pfam" id="PF00773">
    <property type="entry name" value="RNB"/>
    <property type="match status" value="1"/>
</dbReference>
<feature type="site" description="Important for catalytic activity" evidence="5">
    <location>
        <position position="278"/>
    </location>
</feature>
<dbReference type="Pfam" id="PF17849">
    <property type="entry name" value="OB_Dis3"/>
    <property type="match status" value="1"/>
</dbReference>
<accession>A0AAW1R626</accession>
<proteinExistence type="inferred from homology"/>
<dbReference type="PROSITE" id="PS01175">
    <property type="entry name" value="RIBONUCLEASE_II"/>
    <property type="match status" value="1"/>
</dbReference>
<dbReference type="SMART" id="SM00955">
    <property type="entry name" value="RNB"/>
    <property type="match status" value="1"/>
</dbReference>
<reference evidence="8 9" key="1">
    <citation type="journal article" date="2024" name="Nat. Commun.">
        <title>Phylogenomics reveals the evolutionary origins of lichenization in chlorophyte algae.</title>
        <authorList>
            <person name="Puginier C."/>
            <person name="Libourel C."/>
            <person name="Otte J."/>
            <person name="Skaloud P."/>
            <person name="Haon M."/>
            <person name="Grisel S."/>
            <person name="Petersen M."/>
            <person name="Berrin J.G."/>
            <person name="Delaux P.M."/>
            <person name="Dal Grande F."/>
            <person name="Keller J."/>
        </authorList>
    </citation>
    <scope>NUCLEOTIDE SEQUENCE [LARGE SCALE GENOMIC DNA]</scope>
    <source>
        <strain evidence="8 9">SAG 2043</strain>
    </source>
</reference>
<feature type="region of interest" description="Disordered" evidence="6">
    <location>
        <begin position="1"/>
        <end position="26"/>
    </location>
</feature>
<keyword evidence="2 5" id="KW-0479">Metal-binding</keyword>
<keyword evidence="5" id="KW-0464">Manganese</keyword>